<dbReference type="Gene3D" id="3.50.50.60">
    <property type="entry name" value="FAD/NAD(P)-binding domain"/>
    <property type="match status" value="1"/>
</dbReference>
<evidence type="ECO:0000259" key="1">
    <source>
        <dbReference type="Pfam" id="PF01266"/>
    </source>
</evidence>
<dbReference type="SUPFAM" id="SSF51905">
    <property type="entry name" value="FAD/NAD(P)-binding domain"/>
    <property type="match status" value="1"/>
</dbReference>
<dbReference type="Pfam" id="PF01266">
    <property type="entry name" value="DAO"/>
    <property type="match status" value="1"/>
</dbReference>
<organism evidence="2 3">
    <name type="scientific">Cladobotryum mycophilum</name>
    <dbReference type="NCBI Taxonomy" id="491253"/>
    <lineage>
        <taxon>Eukaryota</taxon>
        <taxon>Fungi</taxon>
        <taxon>Dikarya</taxon>
        <taxon>Ascomycota</taxon>
        <taxon>Pezizomycotina</taxon>
        <taxon>Sordariomycetes</taxon>
        <taxon>Hypocreomycetidae</taxon>
        <taxon>Hypocreales</taxon>
        <taxon>Hypocreaceae</taxon>
        <taxon>Cladobotryum</taxon>
    </lineage>
</organism>
<evidence type="ECO:0000313" key="3">
    <source>
        <dbReference type="Proteomes" id="UP001338125"/>
    </source>
</evidence>
<comment type="caution">
    <text evidence="2">The sequence shown here is derived from an EMBL/GenBank/DDBJ whole genome shotgun (WGS) entry which is preliminary data.</text>
</comment>
<gene>
    <name evidence="2" type="ORF">PT974_07739</name>
</gene>
<name>A0ABR0SHT9_9HYPO</name>
<reference evidence="2 3" key="1">
    <citation type="submission" date="2024-01" db="EMBL/GenBank/DDBJ databases">
        <title>Complete genome of Cladobotryum mycophilum ATHUM6906.</title>
        <authorList>
            <person name="Christinaki A.C."/>
            <person name="Myridakis A.I."/>
            <person name="Kouvelis V.N."/>
        </authorList>
    </citation>
    <scope>NUCLEOTIDE SEQUENCE [LARGE SCALE GENOMIC DNA]</scope>
    <source>
        <strain evidence="2 3">ATHUM6906</strain>
    </source>
</reference>
<dbReference type="Proteomes" id="UP001338125">
    <property type="component" value="Unassembled WGS sequence"/>
</dbReference>
<keyword evidence="3" id="KW-1185">Reference proteome</keyword>
<sequence length="471" mass="53507">MTVSNRSMLTGSSPAPVFAIIGGGIAGVVQAIHLAEKYPWLGIHVFEKNKEILTGTSSMNPGRPTFGFHYQHLDTAIFCQENTVKFTLFLERIGCKNIFAKAPQRGIYVLMKDPMPVLGESIKPVFGSDELQPVFNQIKRHAIRTYSNDGDFKRHFGHPDKICRELKESEYRHFFTPELLERIGACYDTAEKTFDVAGICSFLRGYLENFKNITVMTEANVTHLERMRSKGPGYRITWYDGRDGENKCETAQLLSLSCWERVGLFREQLGKPHLEPTHNRLKILIVVEIELKPDSLQSIRPIFVASGPFCMISPQEYIQKPNGRIVCRCACTLAIKTNHSTVPDNQPLPLDYDRMLEGMISPEEKMELGRPILEGARQFFTCLSDAKLIEVRFGTVRVPFGEGKHMDLHDSTSDHHARAYPGCEQLGDGLFISEAMKLTYSVYNAERIMEWGRADINRLERMHLNKPSWGI</sequence>
<evidence type="ECO:0000313" key="2">
    <source>
        <dbReference type="EMBL" id="KAK5991706.1"/>
    </source>
</evidence>
<dbReference type="InterPro" id="IPR006076">
    <property type="entry name" value="FAD-dep_OxRdtase"/>
</dbReference>
<dbReference type="InterPro" id="IPR036188">
    <property type="entry name" value="FAD/NAD-bd_sf"/>
</dbReference>
<dbReference type="EMBL" id="JAVFKD010000013">
    <property type="protein sequence ID" value="KAK5991706.1"/>
    <property type="molecule type" value="Genomic_DNA"/>
</dbReference>
<accession>A0ABR0SHT9</accession>
<feature type="domain" description="FAD dependent oxidoreductase" evidence="1">
    <location>
        <begin position="19"/>
        <end position="327"/>
    </location>
</feature>
<protein>
    <recommendedName>
        <fullName evidence="1">FAD dependent oxidoreductase domain-containing protein</fullName>
    </recommendedName>
</protein>
<proteinExistence type="predicted"/>